<evidence type="ECO:0000259" key="1">
    <source>
        <dbReference type="PROSITE" id="PS50404"/>
    </source>
</evidence>
<dbReference type="OrthoDB" id="9799538at2"/>
<dbReference type="EMBL" id="AP018827">
    <property type="protein sequence ID" value="BBF79518.1"/>
    <property type="molecule type" value="Genomic_DNA"/>
</dbReference>
<dbReference type="PANTHER" id="PTHR42673">
    <property type="entry name" value="MALEYLACETOACETATE ISOMERASE"/>
    <property type="match status" value="1"/>
</dbReference>
<accession>A0A3G9G5L0</accession>
<dbReference type="CDD" id="cd03194">
    <property type="entry name" value="GST_C_3"/>
    <property type="match status" value="1"/>
</dbReference>
<dbReference type="Gene3D" id="1.20.1050.10">
    <property type="match status" value="1"/>
</dbReference>
<evidence type="ECO:0000313" key="3">
    <source>
        <dbReference type="Proteomes" id="UP000278756"/>
    </source>
</evidence>
<dbReference type="InterPro" id="IPR004045">
    <property type="entry name" value="Glutathione_S-Trfase_N"/>
</dbReference>
<dbReference type="SFLD" id="SFLDS00019">
    <property type="entry name" value="Glutathione_Transferase_(cytos"/>
    <property type="match status" value="1"/>
</dbReference>
<dbReference type="PANTHER" id="PTHR42673:SF4">
    <property type="entry name" value="MALEYLACETOACETATE ISOMERASE"/>
    <property type="match status" value="1"/>
</dbReference>
<dbReference type="InterPro" id="IPR036282">
    <property type="entry name" value="Glutathione-S-Trfase_C_sf"/>
</dbReference>
<dbReference type="Gene3D" id="3.40.30.10">
    <property type="entry name" value="Glutaredoxin"/>
    <property type="match status" value="1"/>
</dbReference>
<dbReference type="Pfam" id="PF13409">
    <property type="entry name" value="GST_N_2"/>
    <property type="match status" value="1"/>
</dbReference>
<reference evidence="3" key="2">
    <citation type="journal article" date="2017" name="Plant Physiol. Biochem.">
        <title>Differential oxidative and antioxidative response of duckweed Lemna minor toward plant growth promoting/inhibiting bacteria.</title>
        <authorList>
            <person name="Ishizawa H."/>
            <person name="Kuroda M."/>
            <person name="Morikawa M."/>
            <person name="Ike M."/>
        </authorList>
    </citation>
    <scope>NUCLEOTIDE SEQUENCE [LARGE SCALE GENOMIC DNA]</scope>
    <source>
        <strain evidence="3">M6</strain>
    </source>
</reference>
<gene>
    <name evidence="2" type="ORF">EM6_0085</name>
</gene>
<dbReference type="EC" id="2.5.1.18" evidence="2"/>
<organism evidence="2 3">
    <name type="scientific">Asticcacaulis excentricus</name>
    <dbReference type="NCBI Taxonomy" id="78587"/>
    <lineage>
        <taxon>Bacteria</taxon>
        <taxon>Pseudomonadati</taxon>
        <taxon>Pseudomonadota</taxon>
        <taxon>Alphaproteobacteria</taxon>
        <taxon>Caulobacterales</taxon>
        <taxon>Caulobacteraceae</taxon>
        <taxon>Asticcacaulis</taxon>
    </lineage>
</organism>
<feature type="domain" description="GST N-terminal" evidence="1">
    <location>
        <begin position="2"/>
        <end position="83"/>
    </location>
</feature>
<dbReference type="Pfam" id="PF13410">
    <property type="entry name" value="GST_C_2"/>
    <property type="match status" value="1"/>
</dbReference>
<proteinExistence type="predicted"/>
<dbReference type="InterPro" id="IPR040079">
    <property type="entry name" value="Glutathione_S-Trfase"/>
</dbReference>
<dbReference type="CDD" id="cd03043">
    <property type="entry name" value="GST_N_1"/>
    <property type="match status" value="1"/>
</dbReference>
<dbReference type="RefSeq" id="WP_126419520.1">
    <property type="nucleotide sequence ID" value="NZ_AP018827.1"/>
</dbReference>
<dbReference type="PROSITE" id="PS50404">
    <property type="entry name" value="GST_NTER"/>
    <property type="match status" value="1"/>
</dbReference>
<dbReference type="SUPFAM" id="SSF52833">
    <property type="entry name" value="Thioredoxin-like"/>
    <property type="match status" value="1"/>
</dbReference>
<dbReference type="GO" id="GO:0006559">
    <property type="term" value="P:L-phenylalanine catabolic process"/>
    <property type="evidence" value="ECO:0007669"/>
    <property type="project" value="TreeGrafter"/>
</dbReference>
<dbReference type="Proteomes" id="UP000278756">
    <property type="component" value="Chromosome 1"/>
</dbReference>
<dbReference type="GO" id="GO:0004364">
    <property type="term" value="F:glutathione transferase activity"/>
    <property type="evidence" value="ECO:0007669"/>
    <property type="project" value="UniProtKB-EC"/>
</dbReference>
<name>A0A3G9G5L0_9CAUL</name>
<dbReference type="GO" id="GO:0006749">
    <property type="term" value="P:glutathione metabolic process"/>
    <property type="evidence" value="ECO:0007669"/>
    <property type="project" value="TreeGrafter"/>
</dbReference>
<sequence>MYDLYIANKNYSSWSLRPWVLLKTLGIPFTEHLHYFSTPIGENVQFKAFSPSSLVPALHDQGLTIWDSLAIAEYVYQAHPAVWPADREARAFARSAAAEMHSGFSVLRTICTMTCGLRVKLHTISPALQRNIDRLDALFSEGLSRFGGPFLAGDTFTAVDAFYCPVAFRVQTYGLRLSPPAQAYIERLLALPAMQDWYAAALAETAREPEHEAEVTEAGVVLADYRAV</sequence>
<dbReference type="InterPro" id="IPR036249">
    <property type="entry name" value="Thioredoxin-like_sf"/>
</dbReference>
<evidence type="ECO:0000313" key="2">
    <source>
        <dbReference type="EMBL" id="BBF79518.1"/>
    </source>
</evidence>
<reference evidence="3" key="1">
    <citation type="journal article" date="2017" name="Biotechnol. Biofuels">
        <title>Evaluation of environmental bacterial communities as a factor affecting the growth of duckweed Lemna minor.</title>
        <authorList>
            <person name="Ishizawa H."/>
            <person name="Kuroda M."/>
            <person name="Morikawa M."/>
            <person name="Ike M."/>
        </authorList>
    </citation>
    <scope>NUCLEOTIDE SEQUENCE [LARGE SCALE GENOMIC DNA]</scope>
    <source>
        <strain evidence="3">M6</strain>
    </source>
</reference>
<protein>
    <submittedName>
        <fullName evidence="2">Glutathione S-transferase</fullName>
        <ecNumber evidence="2">2.5.1.18</ecNumber>
    </submittedName>
</protein>
<dbReference type="AlphaFoldDB" id="A0A3G9G5L0"/>
<dbReference type="GO" id="GO:0016034">
    <property type="term" value="F:maleylacetoacetate isomerase activity"/>
    <property type="evidence" value="ECO:0007669"/>
    <property type="project" value="TreeGrafter"/>
</dbReference>
<dbReference type="SUPFAM" id="SSF47616">
    <property type="entry name" value="GST C-terminal domain-like"/>
    <property type="match status" value="1"/>
</dbReference>
<keyword evidence="2" id="KW-0808">Transferase</keyword>